<name>A0A914DUG2_9BILA</name>
<dbReference type="InterPro" id="IPR016024">
    <property type="entry name" value="ARM-type_fold"/>
</dbReference>
<dbReference type="WBParaSite" id="ACRNAN_scaffold3950.g18912.t1">
    <property type="protein sequence ID" value="ACRNAN_scaffold3950.g18912.t1"/>
    <property type="gene ID" value="ACRNAN_scaffold3950.g18912"/>
</dbReference>
<dbReference type="AlphaFoldDB" id="A0A914DUG2"/>
<keyword evidence="2" id="KW-1185">Reference proteome</keyword>
<evidence type="ECO:0000313" key="2">
    <source>
        <dbReference type="Proteomes" id="UP000887540"/>
    </source>
</evidence>
<reference evidence="3" key="1">
    <citation type="submission" date="2022-11" db="UniProtKB">
        <authorList>
            <consortium name="WormBaseParasite"/>
        </authorList>
    </citation>
    <scope>IDENTIFICATION</scope>
</reference>
<feature type="region of interest" description="Disordered" evidence="1">
    <location>
        <begin position="295"/>
        <end position="341"/>
    </location>
</feature>
<evidence type="ECO:0000313" key="3">
    <source>
        <dbReference type="WBParaSite" id="ACRNAN_scaffold3950.g18912.t1"/>
    </source>
</evidence>
<feature type="compositionally biased region" description="Basic and acidic residues" evidence="1">
    <location>
        <begin position="324"/>
        <end position="336"/>
    </location>
</feature>
<accession>A0A914DUG2</accession>
<organism evidence="2 3">
    <name type="scientific">Acrobeloides nanus</name>
    <dbReference type="NCBI Taxonomy" id="290746"/>
    <lineage>
        <taxon>Eukaryota</taxon>
        <taxon>Metazoa</taxon>
        <taxon>Ecdysozoa</taxon>
        <taxon>Nematoda</taxon>
        <taxon>Chromadorea</taxon>
        <taxon>Rhabditida</taxon>
        <taxon>Tylenchina</taxon>
        <taxon>Cephalobomorpha</taxon>
        <taxon>Cephaloboidea</taxon>
        <taxon>Cephalobidae</taxon>
        <taxon>Acrobeloides</taxon>
    </lineage>
</organism>
<evidence type="ECO:0000256" key="1">
    <source>
        <dbReference type="SAM" id="MobiDB-lite"/>
    </source>
</evidence>
<sequence>MSNESFIELFGTDDLSLVPVHYFADFRKFCAHQESSQEFIERLDASALQRFSIGLLETVLRQFDDLEEVTASSVRRAIIMLTAFYNAAARSQRFRKTVEKHTVLHWLTLLRFEPIRTEVLACLTVLARELHKAFFLDDGYAQLLSDLVTLWNIGHSDDQRAWISPFFASLLEDDYGFLSFSFASLERETFTDLLAIVETLVDMSSTGKQIKIHPNNIRFCLDLFERIDFELSNSPMPFISDTGSRLTLLTDIFASAALQRPLYDDSLHNEQRAMRLICGMLKSILDAELATISSMNHSPSLPSSSSRKRNMSVDPDENSIMDASRVEGTQKTEKETNSMNPKHVSTTATAMVTSEVVHPTPPPTPERHDDHPPDAKYARRELDEFFKSSGQMKRLIMQKQISLQVIANIKQAAVRCIGNLCFENPQNRILAAQMDAVYLVQWAISSLKQLCLNCPENQEKLLNLDKRPNLVVNLERLLQTLGLKAVRDEATGELKLEKLDEI</sequence>
<protein>
    <submittedName>
        <fullName evidence="3">Ataxin-10</fullName>
    </submittedName>
</protein>
<feature type="compositionally biased region" description="Low complexity" evidence="1">
    <location>
        <begin position="295"/>
        <end position="305"/>
    </location>
</feature>
<dbReference type="SUPFAM" id="SSF48371">
    <property type="entry name" value="ARM repeat"/>
    <property type="match status" value="2"/>
</dbReference>
<dbReference type="Proteomes" id="UP000887540">
    <property type="component" value="Unplaced"/>
</dbReference>
<proteinExistence type="predicted"/>